<dbReference type="AlphaFoldDB" id="A0A9D1DNJ8"/>
<dbReference type="PROSITE" id="PS50983">
    <property type="entry name" value="FE_B12_PBP"/>
    <property type="match status" value="1"/>
</dbReference>
<reference evidence="3" key="2">
    <citation type="journal article" date="2021" name="PeerJ">
        <title>Extensive microbial diversity within the chicken gut microbiome revealed by metagenomics and culture.</title>
        <authorList>
            <person name="Gilroy R."/>
            <person name="Ravi A."/>
            <person name="Getino M."/>
            <person name="Pursley I."/>
            <person name="Horton D.L."/>
            <person name="Alikhan N.F."/>
            <person name="Baker D."/>
            <person name="Gharbi K."/>
            <person name="Hall N."/>
            <person name="Watson M."/>
            <person name="Adriaenssens E.M."/>
            <person name="Foster-Nyarko E."/>
            <person name="Jarju S."/>
            <person name="Secka A."/>
            <person name="Antonio M."/>
            <person name="Oren A."/>
            <person name="Chaudhuri R.R."/>
            <person name="La Ragione R."/>
            <person name="Hildebrand F."/>
            <person name="Pallen M.J."/>
        </authorList>
    </citation>
    <scope>NUCLEOTIDE SEQUENCE</scope>
    <source>
        <strain evidence="3">ChiSjej1B19-7085</strain>
    </source>
</reference>
<feature type="compositionally biased region" description="Low complexity" evidence="1">
    <location>
        <begin position="83"/>
        <end position="101"/>
    </location>
</feature>
<feature type="domain" description="Fe/B12 periplasmic-binding" evidence="2">
    <location>
        <begin position="1"/>
        <end position="69"/>
    </location>
</feature>
<dbReference type="Gene3D" id="1.10.101.10">
    <property type="entry name" value="PGBD-like superfamily/PGBD"/>
    <property type="match status" value="1"/>
</dbReference>
<proteinExistence type="predicted"/>
<organism evidence="3 4">
    <name type="scientific">Candidatus Gallacutalibacter pullicola</name>
    <dbReference type="NCBI Taxonomy" id="2840830"/>
    <lineage>
        <taxon>Bacteria</taxon>
        <taxon>Bacillati</taxon>
        <taxon>Bacillota</taxon>
        <taxon>Clostridia</taxon>
        <taxon>Eubacteriales</taxon>
        <taxon>Candidatus Gallacutalibacter</taxon>
    </lineage>
</organism>
<dbReference type="Proteomes" id="UP000886785">
    <property type="component" value="Unassembled WGS sequence"/>
</dbReference>
<dbReference type="Pfam" id="PF01471">
    <property type="entry name" value="PG_binding_1"/>
    <property type="match status" value="1"/>
</dbReference>
<reference evidence="3" key="1">
    <citation type="submission" date="2020-10" db="EMBL/GenBank/DDBJ databases">
        <authorList>
            <person name="Gilroy R."/>
        </authorList>
    </citation>
    <scope>NUCLEOTIDE SEQUENCE</scope>
    <source>
        <strain evidence="3">ChiSjej1B19-7085</strain>
    </source>
</reference>
<dbReference type="InterPro" id="IPR002477">
    <property type="entry name" value="Peptidoglycan-bd-like"/>
</dbReference>
<sequence length="182" mass="19600">MQTLTIANPTYIFCPIGVADQLAAAEGYRDLTAVQEGRVYEIDEQLIRSQGWGMLDAAIAIAGAVYPELIGEETSEPQEEGGESSSGTDGESSASSESSGDTEMRSVLQIGDTGEDVRRLQERLDELGYMYLPSTGEFGEGTEQAIKDFQLLNGYAATGIADETTQEVLFSDNVRTGPYYGQ</sequence>
<protein>
    <submittedName>
        <fullName evidence="3">Peptidoglycan-binding protein</fullName>
    </submittedName>
</protein>
<evidence type="ECO:0000259" key="2">
    <source>
        <dbReference type="PROSITE" id="PS50983"/>
    </source>
</evidence>
<dbReference type="InterPro" id="IPR002491">
    <property type="entry name" value="ABC_transptr_periplasmic_BD"/>
</dbReference>
<dbReference type="EMBL" id="DVHF01000006">
    <property type="protein sequence ID" value="HIR56150.1"/>
    <property type="molecule type" value="Genomic_DNA"/>
</dbReference>
<evidence type="ECO:0000313" key="4">
    <source>
        <dbReference type="Proteomes" id="UP000886785"/>
    </source>
</evidence>
<dbReference type="InterPro" id="IPR036366">
    <property type="entry name" value="PGBDSf"/>
</dbReference>
<feature type="region of interest" description="Disordered" evidence="1">
    <location>
        <begin position="74"/>
        <end position="112"/>
    </location>
</feature>
<evidence type="ECO:0000313" key="3">
    <source>
        <dbReference type="EMBL" id="HIR56150.1"/>
    </source>
</evidence>
<name>A0A9D1DNJ8_9FIRM</name>
<comment type="caution">
    <text evidence="3">The sequence shown here is derived from an EMBL/GenBank/DDBJ whole genome shotgun (WGS) entry which is preliminary data.</text>
</comment>
<accession>A0A9D1DNJ8</accession>
<gene>
    <name evidence="3" type="ORF">IAA54_00620</name>
</gene>
<dbReference type="SUPFAM" id="SSF53807">
    <property type="entry name" value="Helical backbone' metal receptor"/>
    <property type="match status" value="1"/>
</dbReference>
<dbReference type="Gene3D" id="3.40.50.1980">
    <property type="entry name" value="Nitrogenase molybdenum iron protein domain"/>
    <property type="match status" value="1"/>
</dbReference>
<dbReference type="InterPro" id="IPR036365">
    <property type="entry name" value="PGBD-like_sf"/>
</dbReference>
<dbReference type="SUPFAM" id="SSF47090">
    <property type="entry name" value="PGBD-like"/>
    <property type="match status" value="1"/>
</dbReference>
<evidence type="ECO:0000256" key="1">
    <source>
        <dbReference type="SAM" id="MobiDB-lite"/>
    </source>
</evidence>